<comment type="caution">
    <text evidence="2">The sequence shown here is derived from an EMBL/GenBank/DDBJ whole genome shotgun (WGS) entry which is preliminary data.</text>
</comment>
<feature type="transmembrane region" description="Helical" evidence="1">
    <location>
        <begin position="76"/>
        <end position="94"/>
    </location>
</feature>
<keyword evidence="1" id="KW-0812">Transmembrane</keyword>
<keyword evidence="1" id="KW-0472">Membrane</keyword>
<keyword evidence="1" id="KW-1133">Transmembrane helix</keyword>
<dbReference type="OrthoDB" id="2111682at2"/>
<dbReference type="Proteomes" id="UP000262939">
    <property type="component" value="Unassembled WGS sequence"/>
</dbReference>
<feature type="transmembrane region" description="Helical" evidence="1">
    <location>
        <begin position="15"/>
        <end position="34"/>
    </location>
</feature>
<name>A0A372LJP6_9BACI</name>
<gene>
    <name evidence="2" type="ORF">D0466_00905</name>
</gene>
<proteinExistence type="predicted"/>
<dbReference type="InterPro" id="IPR019649">
    <property type="entry name" value="DUF2512"/>
</dbReference>
<dbReference type="AlphaFoldDB" id="A0A372LJP6"/>
<evidence type="ECO:0000256" key="1">
    <source>
        <dbReference type="SAM" id="Phobius"/>
    </source>
</evidence>
<feature type="transmembrane region" description="Helical" evidence="1">
    <location>
        <begin position="46"/>
        <end position="64"/>
    </location>
</feature>
<dbReference type="RefSeq" id="WP_117320673.1">
    <property type="nucleotide sequence ID" value="NZ_QVTD01000001.1"/>
</dbReference>
<sequence>MILTGVFDGEFSDTLWISLVLTVLAYVLGDLFIFRNIGDDSDYTKRSIIATVSDAILTFAIVYFMGQDNFAGDNDIMTAALLSAIVVGIGEWFFHKYLDNNVFDEKPDHHSATS</sequence>
<dbReference type="EMBL" id="QVTD01000001">
    <property type="protein sequence ID" value="RFU66702.1"/>
    <property type="molecule type" value="Genomic_DNA"/>
</dbReference>
<protein>
    <submittedName>
        <fullName evidence="2">DUF2512 family protein</fullName>
    </submittedName>
</protein>
<accession>A0A372LJP6</accession>
<evidence type="ECO:0000313" key="3">
    <source>
        <dbReference type="Proteomes" id="UP000262939"/>
    </source>
</evidence>
<organism evidence="2 3">
    <name type="scientific">Peribacillus glennii</name>
    <dbReference type="NCBI Taxonomy" id="2303991"/>
    <lineage>
        <taxon>Bacteria</taxon>
        <taxon>Bacillati</taxon>
        <taxon>Bacillota</taxon>
        <taxon>Bacilli</taxon>
        <taxon>Bacillales</taxon>
        <taxon>Bacillaceae</taxon>
        <taxon>Peribacillus</taxon>
    </lineage>
</organism>
<evidence type="ECO:0000313" key="2">
    <source>
        <dbReference type="EMBL" id="RFU66702.1"/>
    </source>
</evidence>
<dbReference type="Pfam" id="PF10710">
    <property type="entry name" value="DUF2512"/>
    <property type="match status" value="1"/>
</dbReference>
<reference evidence="2 3" key="1">
    <citation type="submission" date="2018-08" db="EMBL/GenBank/DDBJ databases">
        <title>Bacillus chawlae sp. nov., Bacillus glennii sp. nov., and Bacillus saganii sp. nov. Isolated from the Vehicle Assembly Building at Kennedy Space Center where the Viking Spacecraft were Assembled.</title>
        <authorList>
            <person name="Seuylemezian A."/>
            <person name="Vaishampayan P."/>
        </authorList>
    </citation>
    <scope>NUCLEOTIDE SEQUENCE [LARGE SCALE GENOMIC DNA]</scope>
    <source>
        <strain evidence="2 3">V44-8</strain>
    </source>
</reference>
<keyword evidence="3" id="KW-1185">Reference proteome</keyword>